<dbReference type="SUPFAM" id="SSF53335">
    <property type="entry name" value="S-adenosyl-L-methionine-dependent methyltransferases"/>
    <property type="match status" value="1"/>
</dbReference>
<feature type="domain" description="Methyltransferase small" evidence="1">
    <location>
        <begin position="51"/>
        <end position="126"/>
    </location>
</feature>
<comment type="caution">
    <text evidence="2">The sequence shown here is derived from an EMBL/GenBank/DDBJ whole genome shotgun (WGS) entry which is preliminary data.</text>
</comment>
<keyword evidence="3" id="KW-1185">Reference proteome</keyword>
<dbReference type="EMBL" id="BAABAH010000001">
    <property type="protein sequence ID" value="GAA3801874.1"/>
    <property type="molecule type" value="Genomic_DNA"/>
</dbReference>
<name>A0ABP7HQJ6_9ACTN</name>
<dbReference type="InterPro" id="IPR050320">
    <property type="entry name" value="N5-glutamine_MTase"/>
</dbReference>
<dbReference type="Pfam" id="PF05175">
    <property type="entry name" value="MTS"/>
    <property type="match status" value="1"/>
</dbReference>
<evidence type="ECO:0000259" key="1">
    <source>
        <dbReference type="Pfam" id="PF05175"/>
    </source>
</evidence>
<reference evidence="3" key="1">
    <citation type="journal article" date="2019" name="Int. J. Syst. Evol. Microbiol.">
        <title>The Global Catalogue of Microorganisms (GCM) 10K type strain sequencing project: providing services to taxonomists for standard genome sequencing and annotation.</title>
        <authorList>
            <consortium name="The Broad Institute Genomics Platform"/>
            <consortium name="The Broad Institute Genome Sequencing Center for Infectious Disease"/>
            <person name="Wu L."/>
            <person name="Ma J."/>
        </authorList>
    </citation>
    <scope>NUCLEOTIDE SEQUENCE [LARGE SCALE GENOMIC DNA]</scope>
    <source>
        <strain evidence="3">JCM 16953</strain>
    </source>
</reference>
<proteinExistence type="predicted"/>
<accession>A0ABP7HQJ6</accession>
<dbReference type="CDD" id="cd02440">
    <property type="entry name" value="AdoMet_MTases"/>
    <property type="match status" value="1"/>
</dbReference>
<dbReference type="RefSeq" id="WP_344771810.1">
    <property type="nucleotide sequence ID" value="NZ_BAABAH010000001.1"/>
</dbReference>
<dbReference type="InterPro" id="IPR029063">
    <property type="entry name" value="SAM-dependent_MTases_sf"/>
</dbReference>
<protein>
    <recommendedName>
        <fullName evidence="1">Methyltransferase small domain-containing protein</fullName>
    </recommendedName>
</protein>
<dbReference type="Gene3D" id="3.40.50.150">
    <property type="entry name" value="Vaccinia Virus protein VP39"/>
    <property type="match status" value="1"/>
</dbReference>
<dbReference type="InterPro" id="IPR007848">
    <property type="entry name" value="Small_mtfrase_dom"/>
</dbReference>
<organism evidence="2 3">
    <name type="scientific">Nocardioides panacisoli</name>
    <dbReference type="NCBI Taxonomy" id="627624"/>
    <lineage>
        <taxon>Bacteria</taxon>
        <taxon>Bacillati</taxon>
        <taxon>Actinomycetota</taxon>
        <taxon>Actinomycetes</taxon>
        <taxon>Propionibacteriales</taxon>
        <taxon>Nocardioidaceae</taxon>
        <taxon>Nocardioides</taxon>
    </lineage>
</organism>
<dbReference type="PANTHER" id="PTHR18895:SF74">
    <property type="entry name" value="MTRF1L RELEASE FACTOR GLUTAMINE METHYLTRANSFERASE"/>
    <property type="match status" value="1"/>
</dbReference>
<dbReference type="Proteomes" id="UP001501821">
    <property type="component" value="Unassembled WGS sequence"/>
</dbReference>
<sequence>MHRSARLDAPDVEVTDFAGLAIGWDRRVLRPRPWTAEQGRWAADLLLGAPDGPILELCCGAGHIGLLAAHGSGRDLVQVDEDPTAAAYARRNAEAARVRSDVRVGPLGSSLRAEERFPMVIADPPWLPMVGVAYPDEPVEPSTGAVEGVDALHECVDVCLDHLAPDGHVVLQVGLSKQVERLTGWLAEYAAADATVPERAVLGVRDRRPGGYLVHVGPSRGA</sequence>
<gene>
    <name evidence="2" type="ORF">GCM10022242_01120</name>
</gene>
<evidence type="ECO:0000313" key="3">
    <source>
        <dbReference type="Proteomes" id="UP001501821"/>
    </source>
</evidence>
<dbReference type="PANTHER" id="PTHR18895">
    <property type="entry name" value="HEMK METHYLTRANSFERASE"/>
    <property type="match status" value="1"/>
</dbReference>
<evidence type="ECO:0000313" key="2">
    <source>
        <dbReference type="EMBL" id="GAA3801874.1"/>
    </source>
</evidence>